<name>A0ABS4DDL9_9CHLR</name>
<dbReference type="NCBIfam" id="TIGR00507">
    <property type="entry name" value="aroE"/>
    <property type="match status" value="1"/>
</dbReference>
<dbReference type="SUPFAM" id="SSF51735">
    <property type="entry name" value="NAD(P)-binding Rossmann-fold domains"/>
    <property type="match status" value="1"/>
</dbReference>
<feature type="binding site" evidence="7">
    <location>
        <position position="86"/>
    </location>
    <ligand>
        <name>shikimate</name>
        <dbReference type="ChEBI" id="CHEBI:36208"/>
    </ligand>
</feature>
<gene>
    <name evidence="7 10" type="primary">aroE</name>
    <name evidence="10" type="ORF">EYB53_017590</name>
</gene>
<dbReference type="EMBL" id="SIJK02000036">
    <property type="protein sequence ID" value="MBP1467530.1"/>
    <property type="molecule type" value="Genomic_DNA"/>
</dbReference>
<evidence type="ECO:0000313" key="11">
    <source>
        <dbReference type="Proteomes" id="UP001193081"/>
    </source>
</evidence>
<comment type="pathway">
    <text evidence="1 7">Metabolic intermediate biosynthesis; chorismate biosynthesis; chorismate from D-erythrose 4-phosphate and phosphoenolpyruvate: step 4/7.</text>
</comment>
<dbReference type="PANTHER" id="PTHR21089">
    <property type="entry name" value="SHIKIMATE DEHYDROGENASE"/>
    <property type="match status" value="1"/>
</dbReference>
<keyword evidence="4 7" id="KW-0521">NADP</keyword>
<evidence type="ECO:0000256" key="4">
    <source>
        <dbReference type="ARBA" id="ARBA00022857"/>
    </source>
</evidence>
<accession>A0ABS4DDL9</accession>
<organism evidence="10 11">
    <name type="scientific">Candidatus Chloroploca mongolica</name>
    <dbReference type="NCBI Taxonomy" id="2528176"/>
    <lineage>
        <taxon>Bacteria</taxon>
        <taxon>Bacillati</taxon>
        <taxon>Chloroflexota</taxon>
        <taxon>Chloroflexia</taxon>
        <taxon>Chloroflexales</taxon>
        <taxon>Chloroflexineae</taxon>
        <taxon>Oscillochloridaceae</taxon>
        <taxon>Candidatus Chloroploca</taxon>
    </lineage>
</organism>
<dbReference type="HAMAP" id="MF_00222">
    <property type="entry name" value="Shikimate_DH_AroE"/>
    <property type="match status" value="1"/>
</dbReference>
<proteinExistence type="inferred from homology"/>
<protein>
    <recommendedName>
        <fullName evidence="2 7">Shikimate dehydrogenase (NADP(+))</fullName>
        <shortName evidence="7">SDH</shortName>
        <ecNumber evidence="2 7">1.1.1.25</ecNumber>
    </recommendedName>
</protein>
<evidence type="ECO:0000256" key="6">
    <source>
        <dbReference type="ARBA" id="ARBA00023141"/>
    </source>
</evidence>
<feature type="active site" description="Proton acceptor" evidence="7">
    <location>
        <position position="65"/>
    </location>
</feature>
<reference evidence="10 11" key="1">
    <citation type="submission" date="2021-03" db="EMBL/GenBank/DDBJ databases">
        <authorList>
            <person name="Grouzdev D.S."/>
        </authorList>
    </citation>
    <scope>NUCLEOTIDE SEQUENCE [LARGE SCALE GENOMIC DNA]</scope>
    <source>
        <strain evidence="10 11">M50-1</strain>
    </source>
</reference>
<keyword evidence="11" id="KW-1185">Reference proteome</keyword>
<evidence type="ECO:0000313" key="10">
    <source>
        <dbReference type="EMBL" id="MBP1467530.1"/>
    </source>
</evidence>
<feature type="domain" description="SDH C-terminal" evidence="9">
    <location>
        <begin position="253"/>
        <end position="283"/>
    </location>
</feature>
<keyword evidence="5 7" id="KW-0560">Oxidoreductase</keyword>
<dbReference type="InterPro" id="IPR011342">
    <property type="entry name" value="Shikimate_DH"/>
</dbReference>
<feature type="domain" description="Shikimate dehydrogenase substrate binding N-terminal" evidence="8">
    <location>
        <begin position="6"/>
        <end position="88"/>
    </location>
</feature>
<feature type="binding site" evidence="7">
    <location>
        <begin position="14"/>
        <end position="16"/>
    </location>
    <ligand>
        <name>shikimate</name>
        <dbReference type="ChEBI" id="CHEBI:36208"/>
    </ligand>
</feature>
<dbReference type="InterPro" id="IPR041121">
    <property type="entry name" value="SDH_C"/>
</dbReference>
<dbReference type="Pfam" id="PF08501">
    <property type="entry name" value="Shikimate_dh_N"/>
    <property type="match status" value="1"/>
</dbReference>
<dbReference type="GO" id="GO:0004764">
    <property type="term" value="F:shikimate 3-dehydrogenase (NADP+) activity"/>
    <property type="evidence" value="ECO:0007669"/>
    <property type="project" value="UniProtKB-EC"/>
</dbReference>
<comment type="function">
    <text evidence="7">Involved in the biosynthesis of the chorismate, which leads to the biosynthesis of aromatic amino acids. Catalyzes the reversible NADPH linked reduction of 3-dehydroshikimate (DHSA) to yield shikimate (SA).</text>
</comment>
<dbReference type="InterPro" id="IPR022893">
    <property type="entry name" value="Shikimate_DH_fam"/>
</dbReference>
<feature type="binding site" evidence="7">
    <location>
        <position position="232"/>
    </location>
    <ligand>
        <name>NADP(+)</name>
        <dbReference type="ChEBI" id="CHEBI:58349"/>
    </ligand>
</feature>
<dbReference type="InterPro" id="IPR046346">
    <property type="entry name" value="Aminoacid_DH-like_N_sf"/>
</dbReference>
<dbReference type="Proteomes" id="UP001193081">
    <property type="component" value="Unassembled WGS sequence"/>
</dbReference>
<dbReference type="Gene3D" id="3.40.50.10860">
    <property type="entry name" value="Leucine Dehydrogenase, chain A, domain 1"/>
    <property type="match status" value="1"/>
</dbReference>
<feature type="binding site" evidence="7">
    <location>
        <begin position="150"/>
        <end position="155"/>
    </location>
    <ligand>
        <name>NADP(+)</name>
        <dbReference type="ChEBI" id="CHEBI:58349"/>
    </ligand>
</feature>
<dbReference type="EC" id="1.1.1.25" evidence="2 7"/>
<feature type="binding site" evidence="7">
    <location>
        <position position="77"/>
    </location>
    <ligand>
        <name>NADP(+)</name>
        <dbReference type="ChEBI" id="CHEBI:58349"/>
    </ligand>
</feature>
<comment type="caution">
    <text evidence="10">The sequence shown here is derived from an EMBL/GenBank/DDBJ whole genome shotgun (WGS) entry which is preliminary data.</text>
</comment>
<feature type="binding site" evidence="7">
    <location>
        <position position="61"/>
    </location>
    <ligand>
        <name>shikimate</name>
        <dbReference type="ChEBI" id="CHEBI:36208"/>
    </ligand>
</feature>
<dbReference type="InterPro" id="IPR013708">
    <property type="entry name" value="Shikimate_DH-bd_N"/>
</dbReference>
<comment type="catalytic activity">
    <reaction evidence="7">
        <text>shikimate + NADP(+) = 3-dehydroshikimate + NADPH + H(+)</text>
        <dbReference type="Rhea" id="RHEA:17737"/>
        <dbReference type="ChEBI" id="CHEBI:15378"/>
        <dbReference type="ChEBI" id="CHEBI:16630"/>
        <dbReference type="ChEBI" id="CHEBI:36208"/>
        <dbReference type="ChEBI" id="CHEBI:57783"/>
        <dbReference type="ChEBI" id="CHEBI:58349"/>
        <dbReference type="EC" id="1.1.1.25"/>
    </reaction>
</comment>
<feature type="binding site" evidence="7">
    <location>
        <position position="234"/>
    </location>
    <ligand>
        <name>shikimate</name>
        <dbReference type="ChEBI" id="CHEBI:36208"/>
    </ligand>
</feature>
<dbReference type="SUPFAM" id="SSF53223">
    <property type="entry name" value="Aminoacid dehydrogenase-like, N-terminal domain"/>
    <property type="match status" value="1"/>
</dbReference>
<feature type="binding site" evidence="7">
    <location>
        <position position="253"/>
    </location>
    <ligand>
        <name>NADP(+)</name>
        <dbReference type="ChEBI" id="CHEBI:58349"/>
    </ligand>
</feature>
<evidence type="ECO:0000256" key="1">
    <source>
        <dbReference type="ARBA" id="ARBA00004871"/>
    </source>
</evidence>
<evidence type="ECO:0000256" key="3">
    <source>
        <dbReference type="ARBA" id="ARBA00022605"/>
    </source>
</evidence>
<comment type="similarity">
    <text evidence="7">Belongs to the shikimate dehydrogenase family.</text>
</comment>
<comment type="subunit">
    <text evidence="7">Homodimer.</text>
</comment>
<feature type="binding site" evidence="7">
    <location>
        <position position="102"/>
    </location>
    <ligand>
        <name>shikimate</name>
        <dbReference type="ChEBI" id="CHEBI:36208"/>
    </ligand>
</feature>
<sequence>MQKIILIGDPVAHSRSHLMHNAALTHLGLAMRYEAVHTPAAELAARIAALRGAEYLGANITLPHKQAVIPFLDGIDELAAQIGAVNTIYKSPAGELIGTNTDAPGLMADLAASGFAPERRLAVILGASGAARAAAFGLAEAKVDTLVVANRTPERAEELLADLLLTITDDDGLTATGEPPPALIALGLDDPELTEYLTTCDLLLNATSQGWHGDETPLPDPPVGTHTLVYDMVYRPTRLLQEAAARGAQTRDGLGMLVHQGTIGFTLWTGREAPLEVMWGALR</sequence>
<keyword evidence="3 7" id="KW-0028">Amino-acid biosynthesis</keyword>
<evidence type="ECO:0000259" key="9">
    <source>
        <dbReference type="Pfam" id="PF18317"/>
    </source>
</evidence>
<dbReference type="Gene3D" id="3.40.50.720">
    <property type="entry name" value="NAD(P)-binding Rossmann-like Domain"/>
    <property type="match status" value="1"/>
</dbReference>
<evidence type="ECO:0000256" key="5">
    <source>
        <dbReference type="ARBA" id="ARBA00023002"/>
    </source>
</evidence>
<evidence type="ECO:0000259" key="8">
    <source>
        <dbReference type="Pfam" id="PF08501"/>
    </source>
</evidence>
<dbReference type="Pfam" id="PF18317">
    <property type="entry name" value="SDH_C"/>
    <property type="match status" value="1"/>
</dbReference>
<comment type="caution">
    <text evidence="7">Lacks conserved residue(s) required for the propagation of feature annotation.</text>
</comment>
<feature type="binding site" evidence="7">
    <location>
        <position position="260"/>
    </location>
    <ligand>
        <name>shikimate</name>
        <dbReference type="ChEBI" id="CHEBI:36208"/>
    </ligand>
</feature>
<dbReference type="InterPro" id="IPR036291">
    <property type="entry name" value="NAD(P)-bd_dom_sf"/>
</dbReference>
<evidence type="ECO:0000256" key="7">
    <source>
        <dbReference type="HAMAP-Rule" id="MF_00222"/>
    </source>
</evidence>
<evidence type="ECO:0000256" key="2">
    <source>
        <dbReference type="ARBA" id="ARBA00012962"/>
    </source>
</evidence>
<dbReference type="RefSeq" id="WP_135479723.1">
    <property type="nucleotide sequence ID" value="NZ_SIJK02000036.1"/>
</dbReference>
<dbReference type="PANTHER" id="PTHR21089:SF1">
    <property type="entry name" value="BIFUNCTIONAL 3-DEHYDROQUINATE DEHYDRATASE_SHIKIMATE DEHYDROGENASE, CHLOROPLASTIC"/>
    <property type="match status" value="1"/>
</dbReference>
<keyword evidence="6 7" id="KW-0057">Aromatic amino acid biosynthesis</keyword>